<name>F0WED3_9STRA</name>
<dbReference type="EMBL" id="FR824118">
    <property type="protein sequence ID" value="CCA19565.1"/>
    <property type="molecule type" value="Genomic_DNA"/>
</dbReference>
<evidence type="ECO:0000256" key="1">
    <source>
        <dbReference type="SAM" id="Phobius"/>
    </source>
</evidence>
<evidence type="ECO:0000313" key="2">
    <source>
        <dbReference type="EMBL" id="CCA19565.1"/>
    </source>
</evidence>
<reference evidence="2" key="2">
    <citation type="submission" date="2011-02" db="EMBL/GenBank/DDBJ databases">
        <authorList>
            <person name="MacLean D."/>
        </authorList>
    </citation>
    <scope>NUCLEOTIDE SEQUENCE</scope>
</reference>
<keyword evidence="1" id="KW-0472">Membrane</keyword>
<proteinExistence type="predicted"/>
<gene>
    <name evidence="2" type="primary">AlNc14C73G4990</name>
    <name evidence="2" type="ORF">ALNC14_057080</name>
</gene>
<feature type="transmembrane region" description="Helical" evidence="1">
    <location>
        <begin position="132"/>
        <end position="151"/>
    </location>
</feature>
<dbReference type="AlphaFoldDB" id="F0WED3"/>
<keyword evidence="1" id="KW-1133">Transmembrane helix</keyword>
<protein>
    <submittedName>
        <fullName evidence="2">Uncharacterized protein AlNc14C73G4990</fullName>
    </submittedName>
</protein>
<keyword evidence="1" id="KW-0812">Transmembrane</keyword>
<dbReference type="HOGENOM" id="CLU_118338_0_0_1"/>
<accession>F0WED3</accession>
<organism evidence="2">
    <name type="scientific">Albugo laibachii Nc14</name>
    <dbReference type="NCBI Taxonomy" id="890382"/>
    <lineage>
        <taxon>Eukaryota</taxon>
        <taxon>Sar</taxon>
        <taxon>Stramenopiles</taxon>
        <taxon>Oomycota</taxon>
        <taxon>Peronosporomycetes</taxon>
        <taxon>Albuginales</taxon>
        <taxon>Albuginaceae</taxon>
        <taxon>Albugo</taxon>
    </lineage>
</organism>
<sequence>MAAYSHCNLDTFDGFLNTTGQNIYMLTALCKTRIRDLKLHSAGGFGPPTIRELNSAMCSSECITADRLHQVAMESSHCSCSQLSTDSFIKNDFCKQNSARYLCELLSECGTWNCKLEDYNCMRYEWDSTHTCAGSVLTPSWILILLALYLLNV</sequence>
<reference evidence="2" key="1">
    <citation type="journal article" date="2011" name="PLoS Biol.">
        <title>Gene gain and loss during evolution of obligate parasitism in the white rust pathogen of Arabidopsis thaliana.</title>
        <authorList>
            <person name="Kemen E."/>
            <person name="Gardiner A."/>
            <person name="Schultz-Larsen T."/>
            <person name="Kemen A.C."/>
            <person name="Balmuth A.L."/>
            <person name="Robert-Seilaniantz A."/>
            <person name="Bailey K."/>
            <person name="Holub E."/>
            <person name="Studholme D.J."/>
            <person name="Maclean D."/>
            <person name="Jones J.D."/>
        </authorList>
    </citation>
    <scope>NUCLEOTIDE SEQUENCE</scope>
</reference>